<feature type="active site" evidence="6">
    <location>
        <position position="378"/>
    </location>
</feature>
<keyword evidence="5" id="KW-0378">Hydrolase</keyword>
<evidence type="ECO:0000256" key="8">
    <source>
        <dbReference type="SAM" id="SignalP"/>
    </source>
</evidence>
<dbReference type="Proteomes" id="UP001360560">
    <property type="component" value="Unassembled WGS sequence"/>
</dbReference>
<comment type="similarity">
    <text evidence="1">Belongs to the peptidase A1 family.</text>
</comment>
<dbReference type="GeneID" id="90073590"/>
<keyword evidence="2" id="KW-0645">Protease</keyword>
<proteinExistence type="inferred from homology"/>
<evidence type="ECO:0000256" key="5">
    <source>
        <dbReference type="ARBA" id="ARBA00022801"/>
    </source>
</evidence>
<keyword evidence="3 8" id="KW-0732">Signal</keyword>
<evidence type="ECO:0000256" key="1">
    <source>
        <dbReference type="ARBA" id="ARBA00007447"/>
    </source>
</evidence>
<name>A0AAV5QM11_9ASCO</name>
<keyword evidence="11" id="KW-1185">Reference proteome</keyword>
<feature type="signal peptide" evidence="8">
    <location>
        <begin position="1"/>
        <end position="16"/>
    </location>
</feature>
<dbReference type="AlphaFoldDB" id="A0AAV5QM11"/>
<accession>A0AAV5QM11</accession>
<evidence type="ECO:0000256" key="2">
    <source>
        <dbReference type="ARBA" id="ARBA00022670"/>
    </source>
</evidence>
<evidence type="ECO:0000313" key="10">
    <source>
        <dbReference type="EMBL" id="GMM35611.1"/>
    </source>
</evidence>
<dbReference type="InterPro" id="IPR021109">
    <property type="entry name" value="Peptidase_aspartic_dom_sf"/>
</dbReference>
<evidence type="ECO:0000256" key="6">
    <source>
        <dbReference type="PIRSR" id="PIRSR601461-1"/>
    </source>
</evidence>
<dbReference type="InterPro" id="IPR033876">
    <property type="entry name" value="SAP-like"/>
</dbReference>
<evidence type="ECO:0000313" key="11">
    <source>
        <dbReference type="Proteomes" id="UP001360560"/>
    </source>
</evidence>
<dbReference type="PRINTS" id="PR00792">
    <property type="entry name" value="PEPSIN"/>
</dbReference>
<dbReference type="GO" id="GO:0071944">
    <property type="term" value="C:cell periphery"/>
    <property type="evidence" value="ECO:0007669"/>
    <property type="project" value="UniProtKB-ARBA"/>
</dbReference>
<evidence type="ECO:0000256" key="3">
    <source>
        <dbReference type="ARBA" id="ARBA00022729"/>
    </source>
</evidence>
<organism evidence="10 11">
    <name type="scientific">Saccharomycopsis crataegensis</name>
    <dbReference type="NCBI Taxonomy" id="43959"/>
    <lineage>
        <taxon>Eukaryota</taxon>
        <taxon>Fungi</taxon>
        <taxon>Dikarya</taxon>
        <taxon>Ascomycota</taxon>
        <taxon>Saccharomycotina</taxon>
        <taxon>Saccharomycetes</taxon>
        <taxon>Saccharomycopsidaceae</taxon>
        <taxon>Saccharomycopsis</taxon>
    </lineage>
</organism>
<feature type="chain" id="PRO_5043899108" description="Peptidase A1 domain-containing protein" evidence="8">
    <location>
        <begin position="17"/>
        <end position="584"/>
    </location>
</feature>
<feature type="active site" evidence="6">
    <location>
        <position position="116"/>
    </location>
</feature>
<keyword evidence="4" id="KW-0064">Aspartyl protease</keyword>
<dbReference type="GO" id="GO:0004190">
    <property type="term" value="F:aspartic-type endopeptidase activity"/>
    <property type="evidence" value="ECO:0007669"/>
    <property type="project" value="UniProtKB-KW"/>
</dbReference>
<comment type="caution">
    <text evidence="10">The sequence shown here is derived from an EMBL/GenBank/DDBJ whole genome shotgun (WGS) entry which is preliminary data.</text>
</comment>
<dbReference type="PROSITE" id="PS51767">
    <property type="entry name" value="PEPTIDASE_A1"/>
    <property type="match status" value="1"/>
</dbReference>
<dbReference type="InterPro" id="IPR001461">
    <property type="entry name" value="Aspartic_peptidase_A1"/>
</dbReference>
<feature type="domain" description="Peptidase A1" evidence="9">
    <location>
        <begin position="98"/>
        <end position="499"/>
    </location>
</feature>
<dbReference type="PANTHER" id="PTHR47966:SF65">
    <property type="entry name" value="ASPARTIC-TYPE ENDOPEPTIDASE"/>
    <property type="match status" value="1"/>
</dbReference>
<dbReference type="InterPro" id="IPR033121">
    <property type="entry name" value="PEPTIDASE_A1"/>
</dbReference>
<dbReference type="CDD" id="cd05474">
    <property type="entry name" value="SAP_like"/>
    <property type="match status" value="1"/>
</dbReference>
<dbReference type="Gene3D" id="2.40.70.10">
    <property type="entry name" value="Acid Proteases"/>
    <property type="match status" value="2"/>
</dbReference>
<reference evidence="10 11" key="1">
    <citation type="journal article" date="2023" name="Elife">
        <title>Identification of key yeast species and microbe-microbe interactions impacting larval growth of Drosophila in the wild.</title>
        <authorList>
            <person name="Mure A."/>
            <person name="Sugiura Y."/>
            <person name="Maeda R."/>
            <person name="Honda K."/>
            <person name="Sakurai N."/>
            <person name="Takahashi Y."/>
            <person name="Watada M."/>
            <person name="Katoh T."/>
            <person name="Gotoh A."/>
            <person name="Gotoh Y."/>
            <person name="Taniguchi I."/>
            <person name="Nakamura K."/>
            <person name="Hayashi T."/>
            <person name="Katayama T."/>
            <person name="Uemura T."/>
            <person name="Hattori Y."/>
        </authorList>
    </citation>
    <scope>NUCLEOTIDE SEQUENCE [LARGE SCALE GENOMIC DNA]</scope>
    <source>
        <strain evidence="10 11">SC-9</strain>
    </source>
</reference>
<protein>
    <recommendedName>
        <fullName evidence="9">Peptidase A1 domain-containing protein</fullName>
    </recommendedName>
</protein>
<evidence type="ECO:0000259" key="9">
    <source>
        <dbReference type="PROSITE" id="PS51767"/>
    </source>
</evidence>
<dbReference type="RefSeq" id="XP_064852611.1">
    <property type="nucleotide sequence ID" value="XM_064996539.1"/>
</dbReference>
<feature type="disulfide bond" evidence="7">
    <location>
        <begin position="414"/>
        <end position="463"/>
    </location>
</feature>
<dbReference type="Pfam" id="PF00026">
    <property type="entry name" value="Asp"/>
    <property type="match status" value="1"/>
</dbReference>
<dbReference type="EMBL" id="BTFZ01000010">
    <property type="protein sequence ID" value="GMM35611.1"/>
    <property type="molecule type" value="Genomic_DNA"/>
</dbReference>
<dbReference type="GO" id="GO:0006508">
    <property type="term" value="P:proteolysis"/>
    <property type="evidence" value="ECO:0007669"/>
    <property type="project" value="UniProtKB-KW"/>
</dbReference>
<sequence length="584" mass="64167">MNLLGLFALFALTCESSVLQKRSASPEANTNGYFKIDFEVSERDLSDPTKVVKRSEMGGRGINYEALSKRSRHILNKRSGNSSDDVVMTLYNNMVVEYNANISLGSPPQNFSVQIDTGSSDLWVFAKSNPYCDFNSKNISKRHIEQRDANDDNTATEAATTSGTVTISSSGDFESINRTTYITPSYLPSQTTFEINTATVIATIACEESGYFNPDDSSSFHKVDKNFFIEYGNDDFAQGSISQDTLIFSEFVFENYTFGLAEVSNSSKMILGIGLQGIETLGLYDNLPLRLVDSGYINRAVYSQFLNDFNATTGSILFGAVDSSKYTGNLTTFPLINVLNYEHPSTFHITCDSIDLTYASNNSVASNLSSAKHPILFDSGTSDLLVPQVVFDWFGVEFEHISYIDELGGYLARCDVLEEYNFDITLQGVTYSVPLSFMSAPITQLAELFLTNVPSKYLKDNYCLLGIDASSDNSMVAGDVLLRWFYVVYDLTNYELSLAQAVFNSTEEDIQVISALGKVPGAVHVDSSITYEGSLTTPTSSDGEEPSFTGVTPTGLSKLNAGSKLTISRLLITGALAGWYFLFY</sequence>
<evidence type="ECO:0000256" key="4">
    <source>
        <dbReference type="ARBA" id="ARBA00022750"/>
    </source>
</evidence>
<gene>
    <name evidence="10" type="ORF">DASC09_029360</name>
</gene>
<keyword evidence="7" id="KW-1015">Disulfide bond</keyword>
<evidence type="ECO:0000256" key="7">
    <source>
        <dbReference type="PIRSR" id="PIRSR601461-2"/>
    </source>
</evidence>
<dbReference type="PANTHER" id="PTHR47966">
    <property type="entry name" value="BETA-SITE APP-CLEAVING ENZYME, ISOFORM A-RELATED"/>
    <property type="match status" value="1"/>
</dbReference>
<dbReference type="SUPFAM" id="SSF50630">
    <property type="entry name" value="Acid proteases"/>
    <property type="match status" value="1"/>
</dbReference>